<organism evidence="1 4">
    <name type="scientific">Medicago truncatula</name>
    <name type="common">Barrel medic</name>
    <name type="synonym">Medicago tribuloides</name>
    <dbReference type="NCBI Taxonomy" id="3880"/>
    <lineage>
        <taxon>Eukaryota</taxon>
        <taxon>Viridiplantae</taxon>
        <taxon>Streptophyta</taxon>
        <taxon>Embryophyta</taxon>
        <taxon>Tracheophyta</taxon>
        <taxon>Spermatophyta</taxon>
        <taxon>Magnoliopsida</taxon>
        <taxon>eudicotyledons</taxon>
        <taxon>Gunneridae</taxon>
        <taxon>Pentapetalae</taxon>
        <taxon>rosids</taxon>
        <taxon>fabids</taxon>
        <taxon>Fabales</taxon>
        <taxon>Fabaceae</taxon>
        <taxon>Papilionoideae</taxon>
        <taxon>50 kb inversion clade</taxon>
        <taxon>NPAAA clade</taxon>
        <taxon>Hologalegina</taxon>
        <taxon>IRL clade</taxon>
        <taxon>Trifolieae</taxon>
        <taxon>Medicago</taxon>
    </lineage>
</organism>
<dbReference type="STRING" id="3880.G7LGZ0"/>
<sequence>MVLWEIALGTAYFLGLKRTYRHSLRIQRRLITRNHPQTRQFLHRRTRSVFDVAIKVHQKIQERDTEVGRNLGNLMLRWLNKMKPSAQILGGSPTNGASSSVMTKLQAGSSNLKRSSYYALFKSSNLERPSYYALFKRGSNNRLFMPSSSIWPKPFPTIASILRPPNPAGMTTHYRNLSYYPPDAFRSNYNARWSGGVIRKDILQWLMLQN</sequence>
<gene>
    <name evidence="3" type="primary">11440481</name>
    <name evidence="1" type="ordered locus">MTR_8g066470</name>
    <name evidence="2" type="ORF">MtrunA17_Chr8g0366361</name>
</gene>
<evidence type="ECO:0000313" key="3">
    <source>
        <dbReference type="EnsemblPlants" id="AET03239"/>
    </source>
</evidence>
<dbReference type="PANTHER" id="PTHR35998">
    <property type="entry name" value="OS02G0127900 PROTEIN"/>
    <property type="match status" value="1"/>
</dbReference>
<dbReference type="PaxDb" id="3880-AET03239"/>
<reference evidence="3" key="3">
    <citation type="submission" date="2015-04" db="UniProtKB">
        <authorList>
            <consortium name="EnsemblPlants"/>
        </authorList>
    </citation>
    <scope>IDENTIFICATION</scope>
    <source>
        <strain evidence="3">cv. Jemalong A17</strain>
    </source>
</reference>
<reference evidence="1 4" key="2">
    <citation type="journal article" date="2014" name="BMC Genomics">
        <title>An improved genome release (version Mt4.0) for the model legume Medicago truncatula.</title>
        <authorList>
            <person name="Tang H."/>
            <person name="Krishnakumar V."/>
            <person name="Bidwell S."/>
            <person name="Rosen B."/>
            <person name="Chan A."/>
            <person name="Zhou S."/>
            <person name="Gentzbittel L."/>
            <person name="Childs K.L."/>
            <person name="Yandell M."/>
            <person name="Gundlach H."/>
            <person name="Mayer K.F."/>
            <person name="Schwartz D.C."/>
            <person name="Town C.D."/>
        </authorList>
    </citation>
    <scope>GENOME REANNOTATION</scope>
    <source>
        <strain evidence="3 4">cv. Jemalong A17</strain>
    </source>
</reference>
<accession>G7LGZ0</accession>
<dbReference type="AlphaFoldDB" id="G7LGZ0"/>
<evidence type="ECO:0000313" key="2">
    <source>
        <dbReference type="EMBL" id="RHN41464.1"/>
    </source>
</evidence>
<reference evidence="1 4" key="1">
    <citation type="journal article" date="2011" name="Nature">
        <title>The Medicago genome provides insight into the evolution of rhizobial symbioses.</title>
        <authorList>
            <person name="Young N.D."/>
            <person name="Debelle F."/>
            <person name="Oldroyd G.E."/>
            <person name="Geurts R."/>
            <person name="Cannon S.B."/>
            <person name="Udvardi M.K."/>
            <person name="Benedito V.A."/>
            <person name="Mayer K.F."/>
            <person name="Gouzy J."/>
            <person name="Schoof H."/>
            <person name="Van de Peer Y."/>
            <person name="Proost S."/>
            <person name="Cook D.R."/>
            <person name="Meyers B.C."/>
            <person name="Spannagl M."/>
            <person name="Cheung F."/>
            <person name="De Mita S."/>
            <person name="Krishnakumar V."/>
            <person name="Gundlach H."/>
            <person name="Zhou S."/>
            <person name="Mudge J."/>
            <person name="Bharti A.K."/>
            <person name="Murray J.D."/>
            <person name="Naoumkina M.A."/>
            <person name="Rosen B."/>
            <person name="Silverstein K.A."/>
            <person name="Tang H."/>
            <person name="Rombauts S."/>
            <person name="Zhao P.X."/>
            <person name="Zhou P."/>
            <person name="Barbe V."/>
            <person name="Bardou P."/>
            <person name="Bechner M."/>
            <person name="Bellec A."/>
            <person name="Berger A."/>
            <person name="Berges H."/>
            <person name="Bidwell S."/>
            <person name="Bisseling T."/>
            <person name="Choisne N."/>
            <person name="Couloux A."/>
            <person name="Denny R."/>
            <person name="Deshpande S."/>
            <person name="Dai X."/>
            <person name="Doyle J.J."/>
            <person name="Dudez A.M."/>
            <person name="Farmer A.D."/>
            <person name="Fouteau S."/>
            <person name="Franken C."/>
            <person name="Gibelin C."/>
            <person name="Gish J."/>
            <person name="Goldstein S."/>
            <person name="Gonzalez A.J."/>
            <person name="Green P.J."/>
            <person name="Hallab A."/>
            <person name="Hartog M."/>
            <person name="Hua A."/>
            <person name="Humphray S.J."/>
            <person name="Jeong D.H."/>
            <person name="Jing Y."/>
            <person name="Jocker A."/>
            <person name="Kenton S.M."/>
            <person name="Kim D.J."/>
            <person name="Klee K."/>
            <person name="Lai H."/>
            <person name="Lang C."/>
            <person name="Lin S."/>
            <person name="Macmil S.L."/>
            <person name="Magdelenat G."/>
            <person name="Matthews L."/>
            <person name="McCorrison J."/>
            <person name="Monaghan E.L."/>
            <person name="Mun J.H."/>
            <person name="Najar F.Z."/>
            <person name="Nicholson C."/>
            <person name="Noirot C."/>
            <person name="O'Bleness M."/>
            <person name="Paule C.R."/>
            <person name="Poulain J."/>
            <person name="Prion F."/>
            <person name="Qin B."/>
            <person name="Qu C."/>
            <person name="Retzel E.F."/>
            <person name="Riddle C."/>
            <person name="Sallet E."/>
            <person name="Samain S."/>
            <person name="Samson N."/>
            <person name="Sanders I."/>
            <person name="Saurat O."/>
            <person name="Scarpelli C."/>
            <person name="Schiex T."/>
            <person name="Segurens B."/>
            <person name="Severin A.J."/>
            <person name="Sherrier D.J."/>
            <person name="Shi R."/>
            <person name="Sims S."/>
            <person name="Singer S.R."/>
            <person name="Sinharoy S."/>
            <person name="Sterck L."/>
            <person name="Viollet A."/>
            <person name="Wang B.B."/>
            <person name="Wang K."/>
            <person name="Wang M."/>
            <person name="Wang X."/>
            <person name="Warfsmann J."/>
            <person name="Weissenbach J."/>
            <person name="White D.D."/>
            <person name="White J.D."/>
            <person name="Wiley G.B."/>
            <person name="Wincker P."/>
            <person name="Xing Y."/>
            <person name="Yang L."/>
            <person name="Yao Z."/>
            <person name="Ying F."/>
            <person name="Zhai J."/>
            <person name="Zhou L."/>
            <person name="Zuber A."/>
            <person name="Denarie J."/>
            <person name="Dixon R.A."/>
            <person name="May G.D."/>
            <person name="Schwartz D.C."/>
            <person name="Rogers J."/>
            <person name="Quetier F."/>
            <person name="Town C.D."/>
            <person name="Roe B.A."/>
        </authorList>
    </citation>
    <scope>NUCLEOTIDE SEQUENCE [LARGE SCALE GENOMIC DNA]</scope>
    <source>
        <strain evidence="1">A17</strain>
        <strain evidence="3 4">cv. Jemalong A17</strain>
    </source>
</reference>
<dbReference type="EnsemblPlants" id="AET03239">
    <property type="protein sequence ID" value="AET03239"/>
    <property type="gene ID" value="MTR_8g066470"/>
</dbReference>
<dbReference type="OMA" id="IWSKPFP"/>
<dbReference type="Proteomes" id="UP000265566">
    <property type="component" value="Chromosome 8"/>
</dbReference>
<evidence type="ECO:0000313" key="4">
    <source>
        <dbReference type="Proteomes" id="UP000002051"/>
    </source>
</evidence>
<dbReference type="EMBL" id="CM001224">
    <property type="protein sequence ID" value="AET03239.1"/>
    <property type="molecule type" value="Genomic_DNA"/>
</dbReference>
<dbReference type="OrthoDB" id="2018352at2759"/>
<proteinExistence type="predicted"/>
<name>G7LGZ0_MEDTR</name>
<dbReference type="EMBL" id="PSQE01000008">
    <property type="protein sequence ID" value="RHN41464.1"/>
    <property type="molecule type" value="Genomic_DNA"/>
</dbReference>
<reference evidence="2" key="4">
    <citation type="journal article" date="2018" name="Nat. Plants">
        <title>Whole-genome landscape of Medicago truncatula symbiotic genes.</title>
        <authorList>
            <person name="Pecrix Y."/>
            <person name="Gamas P."/>
            <person name="Carrere S."/>
        </authorList>
    </citation>
    <scope>NUCLEOTIDE SEQUENCE</scope>
    <source>
        <tissue evidence="2">Leaves</tissue>
    </source>
</reference>
<protein>
    <submittedName>
        <fullName evidence="1 3">Uncharacterized protein</fullName>
    </submittedName>
</protein>
<dbReference type="PANTHER" id="PTHR35998:SF1">
    <property type="entry name" value="OS02G0127900 PROTEIN"/>
    <property type="match status" value="1"/>
</dbReference>
<dbReference type="HOGENOM" id="CLU_091168_0_0_1"/>
<dbReference type="Gramene" id="rna47793">
    <property type="protein sequence ID" value="RHN41464.1"/>
    <property type="gene ID" value="gene47793"/>
</dbReference>
<dbReference type="eggNOG" id="ENOG502RY47">
    <property type="taxonomic scope" value="Eukaryota"/>
</dbReference>
<evidence type="ECO:0000313" key="1">
    <source>
        <dbReference type="EMBL" id="AET03239.1"/>
    </source>
</evidence>
<dbReference type="KEGG" id="mtr:11440481"/>
<dbReference type="Proteomes" id="UP000002051">
    <property type="component" value="Chromosome 8"/>
</dbReference>
<keyword evidence="4" id="KW-1185">Reference proteome</keyword>